<keyword evidence="6" id="KW-0963">Cytoplasm</keyword>
<dbReference type="AlphaFoldDB" id="A0A5K7X8J2"/>
<evidence type="ECO:0000256" key="15">
    <source>
        <dbReference type="RuleBase" id="RU366026"/>
    </source>
</evidence>
<dbReference type="Pfam" id="PF01923">
    <property type="entry name" value="Cob_adeno_trans"/>
    <property type="match status" value="1"/>
</dbReference>
<feature type="domain" description="Cobalamin adenosyltransferase-like" evidence="16">
    <location>
        <begin position="3"/>
        <end position="166"/>
    </location>
</feature>
<protein>
    <recommendedName>
        <fullName evidence="5 15">Corrinoid adenosyltransferase</fullName>
        <ecNumber evidence="4 15">2.5.1.17</ecNumber>
    </recommendedName>
    <alternativeName>
        <fullName evidence="10 15">Cob(II)alamin adenosyltransferase</fullName>
    </alternativeName>
    <alternativeName>
        <fullName evidence="12 15">Cob(II)yrinic acid a,c-diamide adenosyltransferase</fullName>
    </alternativeName>
    <alternativeName>
        <fullName evidence="11 15">Cobinamide/cobalamin adenosyltransferase</fullName>
    </alternativeName>
</protein>
<evidence type="ECO:0000256" key="7">
    <source>
        <dbReference type="ARBA" id="ARBA00022679"/>
    </source>
</evidence>
<dbReference type="Gene3D" id="1.20.1200.10">
    <property type="entry name" value="Cobalamin adenosyltransferase-like"/>
    <property type="match status" value="1"/>
</dbReference>
<keyword evidence="7 15" id="KW-0808">Transferase</keyword>
<evidence type="ECO:0000256" key="11">
    <source>
        <dbReference type="ARBA" id="ARBA00033334"/>
    </source>
</evidence>
<keyword evidence="18" id="KW-1185">Reference proteome</keyword>
<evidence type="ECO:0000256" key="3">
    <source>
        <dbReference type="ARBA" id="ARBA00007487"/>
    </source>
</evidence>
<dbReference type="Proteomes" id="UP000326837">
    <property type="component" value="Chromosome"/>
</dbReference>
<dbReference type="EC" id="2.5.1.17" evidence="4 15"/>
<evidence type="ECO:0000256" key="9">
    <source>
        <dbReference type="ARBA" id="ARBA00022840"/>
    </source>
</evidence>
<name>A0A5K7X8J2_9BACT</name>
<dbReference type="UniPathway" id="UPA00148">
    <property type="reaction ID" value="UER00233"/>
</dbReference>
<evidence type="ECO:0000256" key="1">
    <source>
        <dbReference type="ARBA" id="ARBA00004496"/>
    </source>
</evidence>
<evidence type="ECO:0000256" key="12">
    <source>
        <dbReference type="ARBA" id="ARBA00033354"/>
    </source>
</evidence>
<organism evidence="17 18">
    <name type="scientific">Lacipirellula parvula</name>
    <dbReference type="NCBI Taxonomy" id="2650471"/>
    <lineage>
        <taxon>Bacteria</taxon>
        <taxon>Pseudomonadati</taxon>
        <taxon>Planctomycetota</taxon>
        <taxon>Planctomycetia</taxon>
        <taxon>Pirellulales</taxon>
        <taxon>Lacipirellulaceae</taxon>
        <taxon>Lacipirellula</taxon>
    </lineage>
</organism>
<comment type="catalytic activity">
    <reaction evidence="14 15">
        <text>2 cob(II)alamin + reduced [electron-transfer flavoprotein] + 2 ATP = 2 adenosylcob(III)alamin + 2 triphosphate + oxidized [electron-transfer flavoprotein] + 3 H(+)</text>
        <dbReference type="Rhea" id="RHEA:28671"/>
        <dbReference type="Rhea" id="RHEA-COMP:10685"/>
        <dbReference type="Rhea" id="RHEA-COMP:10686"/>
        <dbReference type="ChEBI" id="CHEBI:15378"/>
        <dbReference type="ChEBI" id="CHEBI:16304"/>
        <dbReference type="ChEBI" id="CHEBI:18036"/>
        <dbReference type="ChEBI" id="CHEBI:18408"/>
        <dbReference type="ChEBI" id="CHEBI:30616"/>
        <dbReference type="ChEBI" id="CHEBI:57692"/>
        <dbReference type="ChEBI" id="CHEBI:58307"/>
        <dbReference type="EC" id="2.5.1.17"/>
    </reaction>
</comment>
<dbReference type="GO" id="GO:0005524">
    <property type="term" value="F:ATP binding"/>
    <property type="evidence" value="ECO:0007669"/>
    <property type="project" value="UniProtKB-UniRule"/>
</dbReference>
<comment type="pathway">
    <text evidence="2 15">Cofactor biosynthesis; adenosylcobalamin biosynthesis; adenosylcobalamin from cob(II)yrinate a,c-diamide: step 2/7.</text>
</comment>
<keyword evidence="8 15" id="KW-0547">Nucleotide-binding</keyword>
<dbReference type="EMBL" id="AP021861">
    <property type="protein sequence ID" value="BBO30753.1"/>
    <property type="molecule type" value="Genomic_DNA"/>
</dbReference>
<reference evidence="18" key="1">
    <citation type="submission" date="2019-10" db="EMBL/GenBank/DDBJ databases">
        <title>Lacipirellula parvula gen. nov., sp. nov., representing a lineage of planctomycetes widespread in freshwater anoxic habitats, and description of the family Lacipirellulaceae.</title>
        <authorList>
            <person name="Dedysh S.N."/>
            <person name="Kulichevskaya I.S."/>
            <person name="Beletsky A.V."/>
            <person name="Rakitin A.L."/>
            <person name="Mardanov A.V."/>
            <person name="Ivanova A.A."/>
            <person name="Saltykova V.X."/>
            <person name="Rijpstra W.I.C."/>
            <person name="Sinninghe Damste J.S."/>
            <person name="Ravin N.V."/>
        </authorList>
    </citation>
    <scope>NUCLEOTIDE SEQUENCE [LARGE SCALE GENOMIC DNA]</scope>
    <source>
        <strain evidence="18">PX69</strain>
    </source>
</reference>
<evidence type="ECO:0000256" key="14">
    <source>
        <dbReference type="ARBA" id="ARBA00048692"/>
    </source>
</evidence>
<accession>A0A5K7X8J2</accession>
<keyword evidence="9 15" id="KW-0067">ATP-binding</keyword>
<evidence type="ECO:0000256" key="10">
    <source>
        <dbReference type="ARBA" id="ARBA00031529"/>
    </source>
</evidence>
<evidence type="ECO:0000259" key="16">
    <source>
        <dbReference type="Pfam" id="PF01923"/>
    </source>
</evidence>
<evidence type="ECO:0000313" key="18">
    <source>
        <dbReference type="Proteomes" id="UP000326837"/>
    </source>
</evidence>
<dbReference type="RefSeq" id="WP_152097034.1">
    <property type="nucleotide sequence ID" value="NZ_AP021861.1"/>
</dbReference>
<comment type="subcellular location">
    <subcellularLocation>
        <location evidence="1">Cytoplasm</location>
    </subcellularLocation>
</comment>
<gene>
    <name evidence="17" type="ORF">PLANPX_0365</name>
</gene>
<dbReference type="SUPFAM" id="SSF89028">
    <property type="entry name" value="Cobalamin adenosyltransferase-like"/>
    <property type="match status" value="1"/>
</dbReference>
<dbReference type="GO" id="GO:0008817">
    <property type="term" value="F:corrinoid adenosyltransferase activity"/>
    <property type="evidence" value="ECO:0007669"/>
    <property type="project" value="UniProtKB-UniRule"/>
</dbReference>
<dbReference type="GO" id="GO:0005737">
    <property type="term" value="C:cytoplasm"/>
    <property type="evidence" value="ECO:0007669"/>
    <property type="project" value="UniProtKB-SubCell"/>
</dbReference>
<evidence type="ECO:0000256" key="8">
    <source>
        <dbReference type="ARBA" id="ARBA00022741"/>
    </source>
</evidence>
<evidence type="ECO:0000256" key="6">
    <source>
        <dbReference type="ARBA" id="ARBA00022490"/>
    </source>
</evidence>
<dbReference type="PANTHER" id="PTHR12213:SF0">
    <property type="entry name" value="CORRINOID ADENOSYLTRANSFERASE MMAB"/>
    <property type="match status" value="1"/>
</dbReference>
<dbReference type="InterPro" id="IPR036451">
    <property type="entry name" value="CblAdoTrfase-like_sf"/>
</dbReference>
<evidence type="ECO:0000313" key="17">
    <source>
        <dbReference type="EMBL" id="BBO30753.1"/>
    </source>
</evidence>
<dbReference type="PANTHER" id="PTHR12213">
    <property type="entry name" value="CORRINOID ADENOSYLTRANSFERASE"/>
    <property type="match status" value="1"/>
</dbReference>
<proteinExistence type="inferred from homology"/>
<dbReference type="GO" id="GO:0009236">
    <property type="term" value="P:cobalamin biosynthetic process"/>
    <property type="evidence" value="ECO:0007669"/>
    <property type="project" value="UniProtKB-UniRule"/>
</dbReference>
<keyword evidence="15" id="KW-0169">Cobalamin biosynthesis</keyword>
<dbReference type="NCBIfam" id="TIGR00636">
    <property type="entry name" value="PduO_Nterm"/>
    <property type="match status" value="1"/>
</dbReference>
<dbReference type="FunFam" id="1.20.1200.10:FF:000003">
    <property type="entry name" value="ATP:cob(I)alamin adenosyltransferase"/>
    <property type="match status" value="1"/>
</dbReference>
<dbReference type="InterPro" id="IPR016030">
    <property type="entry name" value="CblAdoTrfase-like"/>
</dbReference>
<evidence type="ECO:0000256" key="13">
    <source>
        <dbReference type="ARBA" id="ARBA00048555"/>
    </source>
</evidence>
<comment type="catalytic activity">
    <reaction evidence="13 15">
        <text>2 cob(II)yrinate a,c diamide + reduced [electron-transfer flavoprotein] + 2 ATP = 2 adenosylcob(III)yrinate a,c-diamide + 2 triphosphate + oxidized [electron-transfer flavoprotein] + 3 H(+)</text>
        <dbReference type="Rhea" id="RHEA:11528"/>
        <dbReference type="Rhea" id="RHEA-COMP:10685"/>
        <dbReference type="Rhea" id="RHEA-COMP:10686"/>
        <dbReference type="ChEBI" id="CHEBI:15378"/>
        <dbReference type="ChEBI" id="CHEBI:18036"/>
        <dbReference type="ChEBI" id="CHEBI:30616"/>
        <dbReference type="ChEBI" id="CHEBI:57692"/>
        <dbReference type="ChEBI" id="CHEBI:58307"/>
        <dbReference type="ChEBI" id="CHEBI:58503"/>
        <dbReference type="ChEBI" id="CHEBI:58537"/>
        <dbReference type="EC" id="2.5.1.17"/>
    </reaction>
</comment>
<evidence type="ECO:0000256" key="5">
    <source>
        <dbReference type="ARBA" id="ARBA00020963"/>
    </source>
</evidence>
<evidence type="ECO:0000256" key="4">
    <source>
        <dbReference type="ARBA" id="ARBA00012454"/>
    </source>
</evidence>
<comment type="similarity">
    <text evidence="3 15">Belongs to the Cob(I)alamin adenosyltransferase family.</text>
</comment>
<sequence length="181" mass="19284">MKIYTRTGDAGLTGLYGGGRVRKNDLRIAAYGAVDELNAQLGVCRSADLPTALDEPLARLQHEMFALGAELASPGDAAPGQLLLDDADIAAAEQAIDWFENHLQPLKTFVLPGGTSASAALHVARAVCRRAERDVCALAETASVRAAVIQYLNRVGDLLFVMARYANHAAGVPDVLWEKKS</sequence>
<evidence type="ECO:0000256" key="2">
    <source>
        <dbReference type="ARBA" id="ARBA00005121"/>
    </source>
</evidence>
<dbReference type="KEGG" id="lpav:PLANPX_0365"/>
<dbReference type="InterPro" id="IPR029499">
    <property type="entry name" value="PduO-typ"/>
</dbReference>